<name>A0A1Y6D328_9GAMM</name>
<reference evidence="3 4" key="1">
    <citation type="submission" date="2016-12" db="EMBL/GenBank/DDBJ databases">
        <authorList>
            <person name="Song W.-J."/>
            <person name="Kurnit D.M."/>
        </authorList>
    </citation>
    <scope>NUCLEOTIDE SEQUENCE [LARGE SCALE GENOMIC DNA]</scope>
    <source>
        <strain evidence="3 4">175</strain>
    </source>
</reference>
<proteinExistence type="predicted"/>
<keyword evidence="4" id="KW-1185">Reference proteome</keyword>
<feature type="region of interest" description="Disordered" evidence="2">
    <location>
        <begin position="1"/>
        <end position="24"/>
    </location>
</feature>
<keyword evidence="1" id="KW-0802">TPR repeat</keyword>
<dbReference type="EMBL" id="FXAM01000001">
    <property type="protein sequence ID" value="SMF96996.1"/>
    <property type="molecule type" value="Genomic_DNA"/>
</dbReference>
<dbReference type="Proteomes" id="UP000192923">
    <property type="component" value="Unassembled WGS sequence"/>
</dbReference>
<dbReference type="AlphaFoldDB" id="A0A1Y6D328"/>
<gene>
    <name evidence="3" type="ORF">SAMN02949497_4411</name>
</gene>
<protein>
    <submittedName>
        <fullName evidence="3">Tetratricopeptide repeat-containing protein</fullName>
    </submittedName>
</protein>
<evidence type="ECO:0000313" key="3">
    <source>
        <dbReference type="EMBL" id="SMF96996.1"/>
    </source>
</evidence>
<accession>A0A1Y6D328</accession>
<evidence type="ECO:0000313" key="4">
    <source>
        <dbReference type="Proteomes" id="UP000192923"/>
    </source>
</evidence>
<dbReference type="SUPFAM" id="SSF48452">
    <property type="entry name" value="TPR-like"/>
    <property type="match status" value="1"/>
</dbReference>
<dbReference type="PROSITE" id="PS50005">
    <property type="entry name" value="TPR"/>
    <property type="match status" value="1"/>
</dbReference>
<evidence type="ECO:0000256" key="1">
    <source>
        <dbReference type="PROSITE-ProRule" id="PRU00339"/>
    </source>
</evidence>
<dbReference type="InterPro" id="IPR011990">
    <property type="entry name" value="TPR-like_helical_dom_sf"/>
</dbReference>
<dbReference type="RefSeq" id="WP_085215825.1">
    <property type="nucleotide sequence ID" value="NZ_FXAM01000001.1"/>
</dbReference>
<dbReference type="STRING" id="1760988.SAMN02949497_4411"/>
<organism evidence="3 4">
    <name type="scientific">Methylomagnum ishizawai</name>
    <dbReference type="NCBI Taxonomy" id="1760988"/>
    <lineage>
        <taxon>Bacteria</taxon>
        <taxon>Pseudomonadati</taxon>
        <taxon>Pseudomonadota</taxon>
        <taxon>Gammaproteobacteria</taxon>
        <taxon>Methylococcales</taxon>
        <taxon>Methylococcaceae</taxon>
        <taxon>Methylomagnum</taxon>
    </lineage>
</organism>
<evidence type="ECO:0000256" key="2">
    <source>
        <dbReference type="SAM" id="MobiDB-lite"/>
    </source>
</evidence>
<feature type="repeat" description="TPR" evidence="1">
    <location>
        <begin position="80"/>
        <end position="113"/>
    </location>
</feature>
<sequence>MNHQHIQGRAGEPSPGAPPGRTQADTLETSAYLFALAGRGALGVIELIHAVEHLNAENQIHGSIALYRLWLENTLSPLSHAIYYHLGGALESVGDEAGAERAYREALARKPDFEQARTKLAALLERLGHGGKAGAV</sequence>
<dbReference type="InterPro" id="IPR019734">
    <property type="entry name" value="TPR_rpt"/>
</dbReference>
<dbReference type="Gene3D" id="1.25.40.10">
    <property type="entry name" value="Tetratricopeptide repeat domain"/>
    <property type="match status" value="1"/>
</dbReference>